<dbReference type="GO" id="GO:1901137">
    <property type="term" value="P:carbohydrate derivative biosynthetic process"/>
    <property type="evidence" value="ECO:0007669"/>
    <property type="project" value="UniProtKB-ARBA"/>
</dbReference>
<dbReference type="Proteomes" id="UP000199623">
    <property type="component" value="Unassembled WGS sequence"/>
</dbReference>
<sequence length="395" mass="42261">MRIAMVSEHASPLAALGGADAGGQNVHVAALAAALVRRGHEVTVYTRRDGRLPCRVGTPDGYEVVHVPAGPATRLPKDDLLPHMTEFARFLRQDWSPDVVHSHFWMSGLASVLATRGTRVPVVHTYHALGTVKRRHQGAGDTSPPERIAVERLVGREVTAVAATCDDEVHELTGMGLWRSKITVVPCGVDTQAFATTGPVAERTAARRIVSVGRLVPRKGFDDLIAALPYVPGTELVIAGGSRDLTSDPEAQRLLACAKTRGVADRVRLTGQVDRADMPALLRSADVVACVPWYEPFGIVPLEAMSCGVPVVASAVGGLKDTVVHGVTGVLTPPRDPRALGRALRKVLADRSRAMAYGIAGRDRVEARYTWDEVATRTELVYQRASATDGLAVAR</sequence>
<dbReference type="AlphaFoldDB" id="A0A1G7VEE8"/>
<dbReference type="RefSeq" id="WP_090051806.1">
    <property type="nucleotide sequence ID" value="NZ_FNCC01000009.1"/>
</dbReference>
<keyword evidence="2 5" id="KW-0808">Transferase</keyword>
<evidence type="ECO:0000313" key="6">
    <source>
        <dbReference type="Proteomes" id="UP000199623"/>
    </source>
</evidence>
<dbReference type="Gene3D" id="3.40.50.2000">
    <property type="entry name" value="Glycogen Phosphorylase B"/>
    <property type="match status" value="2"/>
</dbReference>
<evidence type="ECO:0000256" key="2">
    <source>
        <dbReference type="ARBA" id="ARBA00022679"/>
    </source>
</evidence>
<name>A0A1G7VEE8_9PSEU</name>
<dbReference type="STRING" id="200378.SAMN05216553_109173"/>
<dbReference type="PANTHER" id="PTHR45947:SF3">
    <property type="entry name" value="SULFOQUINOVOSYL TRANSFERASE SQD2"/>
    <property type="match status" value="1"/>
</dbReference>
<dbReference type="SUPFAM" id="SSF53756">
    <property type="entry name" value="UDP-Glycosyltransferase/glycogen phosphorylase"/>
    <property type="match status" value="1"/>
</dbReference>
<dbReference type="EMBL" id="FNCC01000009">
    <property type="protein sequence ID" value="SDG57928.1"/>
    <property type="molecule type" value="Genomic_DNA"/>
</dbReference>
<protein>
    <submittedName>
        <fullName evidence="5">Glycosyltransferase involved in cell wall bisynthesis</fullName>
    </submittedName>
</protein>
<keyword evidence="6" id="KW-1185">Reference proteome</keyword>
<dbReference type="Pfam" id="PF13579">
    <property type="entry name" value="Glyco_trans_4_4"/>
    <property type="match status" value="1"/>
</dbReference>
<evidence type="ECO:0000259" key="3">
    <source>
        <dbReference type="Pfam" id="PF00534"/>
    </source>
</evidence>
<reference evidence="6" key="1">
    <citation type="submission" date="2016-10" db="EMBL/GenBank/DDBJ databases">
        <authorList>
            <person name="Varghese N."/>
            <person name="Submissions S."/>
        </authorList>
    </citation>
    <scope>NUCLEOTIDE SEQUENCE [LARGE SCALE GENOMIC DNA]</scope>
    <source>
        <strain evidence="6">CGMCC 4.3506</strain>
    </source>
</reference>
<accession>A0A1G7VEE8</accession>
<feature type="domain" description="Glycosyl transferase family 1" evidence="3">
    <location>
        <begin position="206"/>
        <end position="363"/>
    </location>
</feature>
<dbReference type="PANTHER" id="PTHR45947">
    <property type="entry name" value="SULFOQUINOVOSYL TRANSFERASE SQD2"/>
    <property type="match status" value="1"/>
</dbReference>
<keyword evidence="1" id="KW-0328">Glycosyltransferase</keyword>
<dbReference type="OrthoDB" id="9810929at2"/>
<dbReference type="InterPro" id="IPR028098">
    <property type="entry name" value="Glyco_trans_4-like_N"/>
</dbReference>
<evidence type="ECO:0000256" key="1">
    <source>
        <dbReference type="ARBA" id="ARBA00022676"/>
    </source>
</evidence>
<dbReference type="Pfam" id="PF00534">
    <property type="entry name" value="Glycos_transf_1"/>
    <property type="match status" value="1"/>
</dbReference>
<proteinExistence type="predicted"/>
<dbReference type="InterPro" id="IPR001296">
    <property type="entry name" value="Glyco_trans_1"/>
</dbReference>
<evidence type="ECO:0000313" key="5">
    <source>
        <dbReference type="EMBL" id="SDG57928.1"/>
    </source>
</evidence>
<organism evidence="5 6">
    <name type="scientific">Lentzea fradiae</name>
    <dbReference type="NCBI Taxonomy" id="200378"/>
    <lineage>
        <taxon>Bacteria</taxon>
        <taxon>Bacillati</taxon>
        <taxon>Actinomycetota</taxon>
        <taxon>Actinomycetes</taxon>
        <taxon>Pseudonocardiales</taxon>
        <taxon>Pseudonocardiaceae</taxon>
        <taxon>Lentzea</taxon>
    </lineage>
</organism>
<evidence type="ECO:0000259" key="4">
    <source>
        <dbReference type="Pfam" id="PF13579"/>
    </source>
</evidence>
<dbReference type="GO" id="GO:0016758">
    <property type="term" value="F:hexosyltransferase activity"/>
    <property type="evidence" value="ECO:0007669"/>
    <property type="project" value="TreeGrafter"/>
</dbReference>
<dbReference type="InterPro" id="IPR050194">
    <property type="entry name" value="Glycosyltransferase_grp1"/>
</dbReference>
<feature type="domain" description="Glycosyltransferase subfamily 4-like N-terminal" evidence="4">
    <location>
        <begin position="22"/>
        <end position="188"/>
    </location>
</feature>
<gene>
    <name evidence="5" type="ORF">SAMN05216553_109173</name>
</gene>